<proteinExistence type="predicted"/>
<evidence type="ECO:0000313" key="2">
    <source>
        <dbReference type="Proteomes" id="UP001632038"/>
    </source>
</evidence>
<comment type="caution">
    <text evidence="1">The sequence shown here is derived from an EMBL/GenBank/DDBJ whole genome shotgun (WGS) entry which is preliminary data.</text>
</comment>
<dbReference type="InterPro" id="IPR039928">
    <property type="entry name" value="LNK"/>
</dbReference>
<sequence length="258" mass="29083">MELYSRTVNKGVSLPNDPEIFDRVKLDGTFNSQSVYPDELSDIQIDDDLSVFDEADDIFLYYRSLFIAGTPTIDEDVRSTDITRNSSTNDIGECSNSFENASPLLQAKEPELEIPISEGHFNMPEEDMSVFLDLQRSTLQLAKKTRICFRDYFYRLAENSRFQADCIQNGKENLENCQPTTSSSGPFRLNKSYIDTSWFTYRLLESDAEISDNNAINKTVATLLFNTMKCCNLEIETPTTINLDSISICAVAGGDAEV</sequence>
<name>A0ABD3C1H1_9LAMI</name>
<dbReference type="PANTHER" id="PTHR33334:SF10">
    <property type="entry name" value="PROTEIN LNK4"/>
    <property type="match status" value="1"/>
</dbReference>
<protein>
    <submittedName>
        <fullName evidence="1">Uncharacterized protein</fullName>
    </submittedName>
</protein>
<keyword evidence="2" id="KW-1185">Reference proteome</keyword>
<evidence type="ECO:0000313" key="1">
    <source>
        <dbReference type="EMBL" id="KAL3623006.1"/>
    </source>
</evidence>
<dbReference type="EMBL" id="JAVIJP010000054">
    <property type="protein sequence ID" value="KAL3623006.1"/>
    <property type="molecule type" value="Genomic_DNA"/>
</dbReference>
<accession>A0ABD3C1H1</accession>
<organism evidence="1 2">
    <name type="scientific">Castilleja foliolosa</name>
    <dbReference type="NCBI Taxonomy" id="1961234"/>
    <lineage>
        <taxon>Eukaryota</taxon>
        <taxon>Viridiplantae</taxon>
        <taxon>Streptophyta</taxon>
        <taxon>Embryophyta</taxon>
        <taxon>Tracheophyta</taxon>
        <taxon>Spermatophyta</taxon>
        <taxon>Magnoliopsida</taxon>
        <taxon>eudicotyledons</taxon>
        <taxon>Gunneridae</taxon>
        <taxon>Pentapetalae</taxon>
        <taxon>asterids</taxon>
        <taxon>lamiids</taxon>
        <taxon>Lamiales</taxon>
        <taxon>Orobanchaceae</taxon>
        <taxon>Pedicularideae</taxon>
        <taxon>Castillejinae</taxon>
        <taxon>Castilleja</taxon>
    </lineage>
</organism>
<dbReference type="Proteomes" id="UP001632038">
    <property type="component" value="Unassembled WGS sequence"/>
</dbReference>
<gene>
    <name evidence="1" type="ORF">CASFOL_031822</name>
</gene>
<reference evidence="2" key="1">
    <citation type="journal article" date="2024" name="IScience">
        <title>Strigolactones Initiate the Formation of Haustorium-like Structures in Castilleja.</title>
        <authorList>
            <person name="Buerger M."/>
            <person name="Peterson D."/>
            <person name="Chory J."/>
        </authorList>
    </citation>
    <scope>NUCLEOTIDE SEQUENCE [LARGE SCALE GENOMIC DNA]</scope>
</reference>
<dbReference type="AlphaFoldDB" id="A0ABD3C1H1"/>
<dbReference type="PANTHER" id="PTHR33334">
    <property type="entry name" value="PROTEIN LNK1"/>
    <property type="match status" value="1"/>
</dbReference>